<name>A0A8S5S0P6_9CAUD</name>
<accession>A0A8S5S0P6</accession>
<proteinExistence type="predicted"/>
<dbReference type="EMBL" id="BK032511">
    <property type="protein sequence ID" value="DAF44589.1"/>
    <property type="molecule type" value="Genomic_DNA"/>
</dbReference>
<protein>
    <submittedName>
        <fullName evidence="1">Uncharacterized protein</fullName>
    </submittedName>
</protein>
<reference evidence="1" key="1">
    <citation type="journal article" date="2021" name="Proc. Natl. Acad. Sci. U.S.A.">
        <title>A Catalog of Tens of Thousands of Viruses from Human Metagenomes Reveals Hidden Associations with Chronic Diseases.</title>
        <authorList>
            <person name="Tisza M.J."/>
            <person name="Buck C.B."/>
        </authorList>
    </citation>
    <scope>NUCLEOTIDE SEQUENCE</scope>
    <source>
        <strain evidence="1">Ct8Lf7</strain>
    </source>
</reference>
<sequence length="33" mass="3803">MKSLLLSVVETSFSKTQLIFYLNITHLEATFKV</sequence>
<organism evidence="1">
    <name type="scientific">Podoviridae sp. ct8Lf7</name>
    <dbReference type="NCBI Taxonomy" id="2827723"/>
    <lineage>
        <taxon>Viruses</taxon>
        <taxon>Duplodnaviria</taxon>
        <taxon>Heunggongvirae</taxon>
        <taxon>Uroviricota</taxon>
        <taxon>Caudoviricetes</taxon>
    </lineage>
</organism>
<evidence type="ECO:0000313" key="1">
    <source>
        <dbReference type="EMBL" id="DAF44589.1"/>
    </source>
</evidence>